<gene>
    <name evidence="2" type="ORF">SNEC2469_LOCUS2360</name>
</gene>
<protein>
    <recommendedName>
        <fullName evidence="4">Tyr recombinase domain-containing protein</fullName>
    </recommendedName>
</protein>
<feature type="non-terminal residue" evidence="2">
    <location>
        <position position="1"/>
    </location>
</feature>
<evidence type="ECO:0000256" key="1">
    <source>
        <dbReference type="ARBA" id="ARBA00023172"/>
    </source>
</evidence>
<reference evidence="2" key="1">
    <citation type="submission" date="2021-02" db="EMBL/GenBank/DDBJ databases">
        <authorList>
            <person name="Dougan E. K."/>
            <person name="Rhodes N."/>
            <person name="Thang M."/>
            <person name="Chan C."/>
        </authorList>
    </citation>
    <scope>NUCLEOTIDE SEQUENCE</scope>
</reference>
<comment type="caution">
    <text evidence="2">The sequence shown here is derived from an EMBL/GenBank/DDBJ whole genome shotgun (WGS) entry which is preliminary data.</text>
</comment>
<dbReference type="SUPFAM" id="SSF56349">
    <property type="entry name" value="DNA breaking-rejoining enzymes"/>
    <property type="match status" value="1"/>
</dbReference>
<evidence type="ECO:0000313" key="3">
    <source>
        <dbReference type="Proteomes" id="UP000601435"/>
    </source>
</evidence>
<name>A0A812JUH2_9DINO</name>
<dbReference type="GO" id="GO:0006310">
    <property type="term" value="P:DNA recombination"/>
    <property type="evidence" value="ECO:0007669"/>
    <property type="project" value="UniProtKB-KW"/>
</dbReference>
<proteinExistence type="predicted"/>
<dbReference type="InterPro" id="IPR011010">
    <property type="entry name" value="DNA_brk_join_enz"/>
</dbReference>
<dbReference type="Proteomes" id="UP000601435">
    <property type="component" value="Unassembled WGS sequence"/>
</dbReference>
<organism evidence="2 3">
    <name type="scientific">Symbiodinium necroappetens</name>
    <dbReference type="NCBI Taxonomy" id="1628268"/>
    <lineage>
        <taxon>Eukaryota</taxon>
        <taxon>Sar</taxon>
        <taxon>Alveolata</taxon>
        <taxon>Dinophyceae</taxon>
        <taxon>Suessiales</taxon>
        <taxon>Symbiodiniaceae</taxon>
        <taxon>Symbiodinium</taxon>
    </lineage>
</organism>
<evidence type="ECO:0000313" key="2">
    <source>
        <dbReference type="EMBL" id="CAE7214139.1"/>
    </source>
</evidence>
<dbReference type="AlphaFoldDB" id="A0A812JUH2"/>
<dbReference type="InterPro" id="IPR013762">
    <property type="entry name" value="Integrase-like_cat_sf"/>
</dbReference>
<accession>A0A812JUH2</accession>
<dbReference type="GO" id="GO:0003677">
    <property type="term" value="F:DNA binding"/>
    <property type="evidence" value="ECO:0007669"/>
    <property type="project" value="InterPro"/>
</dbReference>
<sequence>RNAAARRVLREALTTSPQELSSLIEQLMGEDLAASTPGVGSPAVTSARGWLEHRSRVQAYPTVVHLSWAIAGALDCLRAGQAEQARARLNIALLQADQMSVDRGSWWAEIALSRLRDEADFLDTRQKLSTRHSPLINKDTSEPIGDNSDRCRETRYELRYPLPRSSCLLEFNDPACDDVVADRVFARHPEPGVDQPPFVKILADRTQTSFAIDWCSMPVQLINWKVFLVDGSAELVFDATPGSFDAFDGPVLVGLSSLAMGDSRASRACFSPASGFAFDRPRHDDLIILQRCLARDLELYRASPGLSERSQRLRMALDAYDRADLRFSPKKTSEDQSRASFWGVDCCGTAGLVRANPSPYWALVLITTRVMQLGLATRSLLESLLGSWVSVFILRRRLLCLADLCFQAVRHGEPQTVLRLSPELLSELATFVLLGHTAVLDLRARSRSHHRNGRFKLVAGAWTRLLTPPSAWLREHDLLPPESELPGDMQFEDLFDLGGSRPLVLHSPTVTADEAWALGPLAEAFSVPPQVLQAQGSFSKVAADNLLNQWILRVIRLASSLGIFYCAENPDTSYFWRMPGWEDEASASSRHVFRADMCQFGCFGGNARELPPTLPLQVPGCSVTVLSRTCVWLAVPPRIGCLGLQLLIPPRLDSPPKTRAPAALLERFLLPVALETWKWEAVEPTVHRTPLPEPLLRAMVTVGWLRGLRRWAGCALLAFYGMARVGEVLKCERHHLLLRDDLFPSAEALFLRLDTSKTATRGRPKVQHIRIDDPSAMELITIAFKDLQPAEPLFPLSPSAFRSRWDHCLRVLGGAVLVTPGSLRGGGAVSAYHRGVPIQDIQWKLRLKHMATLEHYLQEVAALGALNEASDDAKRLIRFALQLYPCLRYSA</sequence>
<dbReference type="GO" id="GO:0015074">
    <property type="term" value="P:DNA integration"/>
    <property type="evidence" value="ECO:0007669"/>
    <property type="project" value="InterPro"/>
</dbReference>
<keyword evidence="3" id="KW-1185">Reference proteome</keyword>
<keyword evidence="1" id="KW-0233">DNA recombination</keyword>
<dbReference type="EMBL" id="CAJNJA010006694">
    <property type="protein sequence ID" value="CAE7214139.1"/>
    <property type="molecule type" value="Genomic_DNA"/>
</dbReference>
<evidence type="ECO:0008006" key="4">
    <source>
        <dbReference type="Google" id="ProtNLM"/>
    </source>
</evidence>
<dbReference type="Gene3D" id="1.10.443.10">
    <property type="entry name" value="Intergrase catalytic core"/>
    <property type="match status" value="1"/>
</dbReference>